<accession>A0A254PV89</accession>
<dbReference type="InterPro" id="IPR005913">
    <property type="entry name" value="dTDP_dehydrorham_reduct"/>
</dbReference>
<comment type="caution">
    <text evidence="8">The sequence shown here is derived from an EMBL/GenBank/DDBJ whole genome shotgun (WGS) entry which is preliminary data.</text>
</comment>
<comment type="similarity">
    <text evidence="2 6">Belongs to the dTDP-4-dehydrorhamnose reductase family.</text>
</comment>
<evidence type="ECO:0000259" key="7">
    <source>
        <dbReference type="Pfam" id="PF04321"/>
    </source>
</evidence>
<dbReference type="AlphaFoldDB" id="A0A254PV89"/>
<name>A0A254PV89_9BURK</name>
<dbReference type="RefSeq" id="WP_088525799.1">
    <property type="nucleotide sequence ID" value="NZ_NGUP01000003.1"/>
</dbReference>
<dbReference type="NCBIfam" id="TIGR01214">
    <property type="entry name" value="rmlD"/>
    <property type="match status" value="1"/>
</dbReference>
<evidence type="ECO:0000256" key="4">
    <source>
        <dbReference type="ARBA" id="ARBA00017099"/>
    </source>
</evidence>
<keyword evidence="6" id="KW-0560">Oxidoreductase</keyword>
<organism evidence="8 9">
    <name type="scientific">Polynucleobacter campilacus</name>
    <dbReference type="NCBI Taxonomy" id="1743163"/>
    <lineage>
        <taxon>Bacteria</taxon>
        <taxon>Pseudomonadati</taxon>
        <taxon>Pseudomonadota</taxon>
        <taxon>Betaproteobacteria</taxon>
        <taxon>Burkholderiales</taxon>
        <taxon>Burkholderiaceae</taxon>
        <taxon>Polynucleobacter</taxon>
    </lineage>
</organism>
<reference evidence="8 9" key="1">
    <citation type="submission" date="2017-05" db="EMBL/GenBank/DDBJ databases">
        <title>Genome of Polynucleobacter sp. MWH-Feld-100.</title>
        <authorList>
            <person name="Hahn M.W."/>
        </authorList>
    </citation>
    <scope>NUCLEOTIDE SEQUENCE [LARGE SCALE GENOMIC DNA]</scope>
    <source>
        <strain evidence="8 9">MWH-Feld-100</strain>
    </source>
</reference>
<dbReference type="PANTHER" id="PTHR10491">
    <property type="entry name" value="DTDP-4-DEHYDRORHAMNOSE REDUCTASE"/>
    <property type="match status" value="1"/>
</dbReference>
<dbReference type="GO" id="GO:0008831">
    <property type="term" value="F:dTDP-4-dehydrorhamnose reductase activity"/>
    <property type="evidence" value="ECO:0007669"/>
    <property type="project" value="UniProtKB-EC"/>
</dbReference>
<sequence>MNILIFGKDGQLGKAFQNLFQKAPLAFEISIQYIGRNQCDLSNTAALSDLLNSSQPDLIINAAAYTAVDKAETEQDLAFAINAKAPETMAQYATKHGSTLLHYSTDYVFDGSKDSPYIESDPRKPINMYGKSKASGEEAIEKVFANRSSGQCAIFRTSWVYGDGANFIRTILRLAKEREDLKVISDQYGVPTNADWLAQVSLDLVLDSQFRLRKFTSGIYHAVPSGKTNWHELAVLAAQAALDANITLKLKPHDIVSILAAQYPVAAPRPANSCLDNSKLRLALEEGGDMSKLQHWNKDWTTEVQSYVAGLARDGLI</sequence>
<dbReference type="SUPFAM" id="SSF51735">
    <property type="entry name" value="NAD(P)-binding Rossmann-fold domains"/>
    <property type="match status" value="1"/>
</dbReference>
<dbReference type="OrthoDB" id="9803892at2"/>
<feature type="domain" description="RmlD-like substrate binding" evidence="7">
    <location>
        <begin position="1"/>
        <end position="284"/>
    </location>
</feature>
<dbReference type="CDD" id="cd05254">
    <property type="entry name" value="dTDP_HR_like_SDR_e"/>
    <property type="match status" value="1"/>
</dbReference>
<comment type="catalytic activity">
    <reaction evidence="5 6">
        <text>dTDP-beta-L-rhamnose + NADP(+) = dTDP-4-dehydro-beta-L-rhamnose + NADPH + H(+)</text>
        <dbReference type="Rhea" id="RHEA:21796"/>
        <dbReference type="ChEBI" id="CHEBI:15378"/>
        <dbReference type="ChEBI" id="CHEBI:57510"/>
        <dbReference type="ChEBI" id="CHEBI:57783"/>
        <dbReference type="ChEBI" id="CHEBI:58349"/>
        <dbReference type="ChEBI" id="CHEBI:62830"/>
        <dbReference type="EC" id="1.1.1.133"/>
    </reaction>
</comment>
<proteinExistence type="inferred from homology"/>
<evidence type="ECO:0000256" key="3">
    <source>
        <dbReference type="ARBA" id="ARBA00012929"/>
    </source>
</evidence>
<keyword evidence="6" id="KW-0521">NADP</keyword>
<dbReference type="InterPro" id="IPR029903">
    <property type="entry name" value="RmlD-like-bd"/>
</dbReference>
<dbReference type="EC" id="1.1.1.133" evidence="3 6"/>
<comment type="function">
    <text evidence="6">Catalyzes the reduction of dTDP-6-deoxy-L-lyxo-4-hexulose to yield dTDP-L-rhamnose.</text>
</comment>
<dbReference type="Gene3D" id="3.90.25.10">
    <property type="entry name" value="UDP-galactose 4-epimerase, domain 1"/>
    <property type="match status" value="1"/>
</dbReference>
<protein>
    <recommendedName>
        <fullName evidence="4 6">dTDP-4-dehydrorhamnose reductase</fullName>
        <ecNumber evidence="3 6">1.1.1.133</ecNumber>
    </recommendedName>
</protein>
<evidence type="ECO:0000313" key="9">
    <source>
        <dbReference type="Proteomes" id="UP000197528"/>
    </source>
</evidence>
<keyword evidence="9" id="KW-1185">Reference proteome</keyword>
<evidence type="ECO:0000313" key="8">
    <source>
        <dbReference type="EMBL" id="OWS70214.1"/>
    </source>
</evidence>
<dbReference type="Gene3D" id="3.40.50.720">
    <property type="entry name" value="NAD(P)-binding Rossmann-like Domain"/>
    <property type="match status" value="1"/>
</dbReference>
<dbReference type="Proteomes" id="UP000197528">
    <property type="component" value="Unassembled WGS sequence"/>
</dbReference>
<dbReference type="GO" id="GO:0019305">
    <property type="term" value="P:dTDP-rhamnose biosynthetic process"/>
    <property type="evidence" value="ECO:0007669"/>
    <property type="project" value="UniProtKB-UniPathway"/>
</dbReference>
<evidence type="ECO:0000256" key="2">
    <source>
        <dbReference type="ARBA" id="ARBA00010944"/>
    </source>
</evidence>
<dbReference type="UniPathway" id="UPA00124"/>
<dbReference type="Pfam" id="PF04321">
    <property type="entry name" value="RmlD_sub_bind"/>
    <property type="match status" value="1"/>
</dbReference>
<gene>
    <name evidence="8" type="ORF">CBI31_07840</name>
</gene>
<dbReference type="GO" id="GO:0005829">
    <property type="term" value="C:cytosol"/>
    <property type="evidence" value="ECO:0007669"/>
    <property type="project" value="TreeGrafter"/>
</dbReference>
<comment type="cofactor">
    <cofactor evidence="6">
        <name>Mg(2+)</name>
        <dbReference type="ChEBI" id="CHEBI:18420"/>
    </cofactor>
    <text evidence="6">Binds 1 Mg(2+) ion per monomer.</text>
</comment>
<dbReference type="InterPro" id="IPR036291">
    <property type="entry name" value="NAD(P)-bd_dom_sf"/>
</dbReference>
<evidence type="ECO:0000256" key="6">
    <source>
        <dbReference type="RuleBase" id="RU364082"/>
    </source>
</evidence>
<comment type="pathway">
    <text evidence="1 6">Carbohydrate biosynthesis; dTDP-L-rhamnose biosynthesis.</text>
</comment>
<dbReference type="PANTHER" id="PTHR10491:SF4">
    <property type="entry name" value="METHIONINE ADENOSYLTRANSFERASE 2 SUBUNIT BETA"/>
    <property type="match status" value="1"/>
</dbReference>
<dbReference type="EMBL" id="NGUP01000003">
    <property type="protein sequence ID" value="OWS70214.1"/>
    <property type="molecule type" value="Genomic_DNA"/>
</dbReference>
<evidence type="ECO:0000256" key="1">
    <source>
        <dbReference type="ARBA" id="ARBA00004781"/>
    </source>
</evidence>
<evidence type="ECO:0000256" key="5">
    <source>
        <dbReference type="ARBA" id="ARBA00048200"/>
    </source>
</evidence>